<dbReference type="AlphaFoldDB" id="A0A7M5WVI2"/>
<dbReference type="PANTHER" id="PTHR43201:SF8">
    <property type="entry name" value="ACYL-COA SYNTHETASE FAMILY MEMBER 3"/>
    <property type="match status" value="1"/>
</dbReference>
<evidence type="ECO:0000259" key="3">
    <source>
        <dbReference type="Pfam" id="PF13193"/>
    </source>
</evidence>
<dbReference type="InterPro" id="IPR045851">
    <property type="entry name" value="AMP-bd_C_sf"/>
</dbReference>
<dbReference type="InterPro" id="IPR042099">
    <property type="entry name" value="ANL_N_sf"/>
</dbReference>
<dbReference type="PANTHER" id="PTHR43201">
    <property type="entry name" value="ACYL-COA SYNTHETASE"/>
    <property type="match status" value="1"/>
</dbReference>
<feature type="domain" description="AMP-dependent synthetase/ligase" evidence="2">
    <location>
        <begin position="15"/>
        <end position="409"/>
    </location>
</feature>
<keyword evidence="5" id="KW-1185">Reference proteome</keyword>
<dbReference type="Pfam" id="PF00501">
    <property type="entry name" value="AMP-binding"/>
    <property type="match status" value="1"/>
</dbReference>
<dbReference type="CDD" id="cd05941">
    <property type="entry name" value="MCS"/>
    <property type="match status" value="1"/>
</dbReference>
<dbReference type="GO" id="GO:0031956">
    <property type="term" value="F:medium-chain fatty acid-CoA ligase activity"/>
    <property type="evidence" value="ECO:0007669"/>
    <property type="project" value="TreeGrafter"/>
</dbReference>
<protein>
    <submittedName>
        <fullName evidence="4">Uncharacterized protein</fullName>
    </submittedName>
</protein>
<name>A0A7M5WVI2_9CNID</name>
<dbReference type="InterPro" id="IPR000873">
    <property type="entry name" value="AMP-dep_synth/lig_dom"/>
</dbReference>
<dbReference type="PROSITE" id="PS00455">
    <property type="entry name" value="AMP_BINDING"/>
    <property type="match status" value="1"/>
</dbReference>
<dbReference type="InterPro" id="IPR025110">
    <property type="entry name" value="AMP-bd_C"/>
</dbReference>
<comment type="similarity">
    <text evidence="1">Belongs to the ATP-dependent AMP-binding enzyme family.</text>
</comment>
<dbReference type="InterPro" id="IPR020845">
    <property type="entry name" value="AMP-binding_CS"/>
</dbReference>
<dbReference type="GO" id="GO:0006631">
    <property type="term" value="P:fatty acid metabolic process"/>
    <property type="evidence" value="ECO:0007669"/>
    <property type="project" value="TreeGrafter"/>
</dbReference>
<accession>A0A7M5WVI2</accession>
<evidence type="ECO:0000313" key="4">
    <source>
        <dbReference type="EnsemblMetazoa" id="CLYHEMP013761.2"/>
    </source>
</evidence>
<dbReference type="GeneID" id="136802513"/>
<organism evidence="4 5">
    <name type="scientific">Clytia hemisphaerica</name>
    <dbReference type="NCBI Taxonomy" id="252671"/>
    <lineage>
        <taxon>Eukaryota</taxon>
        <taxon>Metazoa</taxon>
        <taxon>Cnidaria</taxon>
        <taxon>Hydrozoa</taxon>
        <taxon>Hydroidolina</taxon>
        <taxon>Leptothecata</taxon>
        <taxon>Obeliida</taxon>
        <taxon>Clytiidae</taxon>
        <taxon>Clytia</taxon>
    </lineage>
</organism>
<dbReference type="OrthoDB" id="10262375at2759"/>
<evidence type="ECO:0000256" key="1">
    <source>
        <dbReference type="ARBA" id="ARBA00006432"/>
    </source>
</evidence>
<sequence length="550" mass="61511">MYQSMKKLVPPFLNALHYKEKTAIVDIFGKHSYNGLLQQSKILAKKMISVAQKDSGLNPLALHNQTIAFLCSNDHTYVNTQWAIWMTGGTAVPLSRYHPPNELQYIIKDCSPSIIVGTEQYSDILSDITKKLDTDLLIFESLLKDTTQIKHQNTGKNLFKEAVINDKNLETTWDNIDWSNTNAHIVYTSGTTGHPKGVVTTFKNLLSQVNDINTSWEVSATDGYLHVLPLHHVHGIVNNLICPLYAGACVTMLDGFDAKKVWSNLLENENVNVFHAVPTIYSKLIDYHQNELKEQSNNIVKTLTSKLRLMVSGSAALPVPVLKKWQEISGHLLLERYGMTEIGMALTNSLNGKRIEGSVGKPFPSVKFRIVSEDGRIVLCEGDSENIIQHQEGVGALEIKGESVFKGYLNLDNVTKESFNDEGWFLTGDTAMYDQEEDVIRILGRTSVDIIKSGGYKLSALEIEKYLLVIPGVKEVAVVGLPDEVYGESVCAIMVPEKDFDIDLTYIRESCQDKMAKYKIPSKLKVVDEIPKNAMGKINKKELKATLFKE</sequence>
<proteinExistence type="inferred from homology"/>
<evidence type="ECO:0000313" key="5">
    <source>
        <dbReference type="Proteomes" id="UP000594262"/>
    </source>
</evidence>
<dbReference type="Pfam" id="PF13193">
    <property type="entry name" value="AMP-binding_C"/>
    <property type="match status" value="1"/>
</dbReference>
<evidence type="ECO:0000259" key="2">
    <source>
        <dbReference type="Pfam" id="PF00501"/>
    </source>
</evidence>
<feature type="domain" description="AMP-binding enzyme C-terminal" evidence="3">
    <location>
        <begin position="462"/>
        <end position="537"/>
    </location>
</feature>
<dbReference type="EnsemblMetazoa" id="CLYHEMT013761.2">
    <property type="protein sequence ID" value="CLYHEMP013761.2"/>
    <property type="gene ID" value="CLYHEMG013761"/>
</dbReference>
<dbReference type="Gene3D" id="3.30.300.30">
    <property type="match status" value="1"/>
</dbReference>
<dbReference type="RefSeq" id="XP_066915353.1">
    <property type="nucleotide sequence ID" value="XM_067059252.1"/>
</dbReference>
<dbReference type="SUPFAM" id="SSF56801">
    <property type="entry name" value="Acetyl-CoA synthetase-like"/>
    <property type="match status" value="1"/>
</dbReference>
<dbReference type="Gene3D" id="3.40.50.12780">
    <property type="entry name" value="N-terminal domain of ligase-like"/>
    <property type="match status" value="1"/>
</dbReference>
<reference evidence="4" key="1">
    <citation type="submission" date="2021-01" db="UniProtKB">
        <authorList>
            <consortium name="EnsemblMetazoa"/>
        </authorList>
    </citation>
    <scope>IDENTIFICATION</scope>
</reference>
<dbReference type="Proteomes" id="UP000594262">
    <property type="component" value="Unplaced"/>
</dbReference>